<feature type="domain" description="Glycosyl transferase family 25" evidence="1">
    <location>
        <begin position="5"/>
        <end position="172"/>
    </location>
</feature>
<name>A0A7W6BSZ2_9HYPH</name>
<protein>
    <submittedName>
        <fullName evidence="2">Glycosyl transferase family 25</fullName>
    </submittedName>
</protein>
<organism evidence="2 3">
    <name type="scientific">Aureimonas phyllosphaerae</name>
    <dbReference type="NCBI Taxonomy" id="1166078"/>
    <lineage>
        <taxon>Bacteria</taxon>
        <taxon>Pseudomonadati</taxon>
        <taxon>Pseudomonadota</taxon>
        <taxon>Alphaproteobacteria</taxon>
        <taxon>Hyphomicrobiales</taxon>
        <taxon>Aurantimonadaceae</taxon>
        <taxon>Aureimonas</taxon>
    </lineage>
</organism>
<dbReference type="InterPro" id="IPR002654">
    <property type="entry name" value="Glyco_trans_25"/>
</dbReference>
<reference evidence="2 3" key="1">
    <citation type="submission" date="2020-08" db="EMBL/GenBank/DDBJ databases">
        <title>Genomic Encyclopedia of Type Strains, Phase IV (KMG-IV): sequencing the most valuable type-strain genomes for metagenomic binning, comparative biology and taxonomic classification.</title>
        <authorList>
            <person name="Goeker M."/>
        </authorList>
    </citation>
    <scope>NUCLEOTIDE SEQUENCE [LARGE SCALE GENOMIC DNA]</scope>
    <source>
        <strain evidence="2 3">DSM 25024</strain>
    </source>
</reference>
<dbReference type="Proteomes" id="UP000531216">
    <property type="component" value="Unassembled WGS sequence"/>
</dbReference>
<comment type="caution">
    <text evidence="2">The sequence shown here is derived from an EMBL/GenBank/DDBJ whole genome shotgun (WGS) entry which is preliminary data.</text>
</comment>
<evidence type="ECO:0000313" key="2">
    <source>
        <dbReference type="EMBL" id="MBB3935765.1"/>
    </source>
</evidence>
<accession>A0A7W6BSZ2</accession>
<proteinExistence type="predicted"/>
<evidence type="ECO:0000259" key="1">
    <source>
        <dbReference type="Pfam" id="PF01755"/>
    </source>
</evidence>
<dbReference type="AlphaFoldDB" id="A0A7W6BSZ2"/>
<sequence length="261" mass="28883">MRAVFINLDRAVERRAFMERQGARLGLPLERVRAVEMGDISAVVDARLNGRWERPLSGPELGCFLSHHAIWGEVAAGAEPVLVLEDDAVLSRRIGVALPALAAFEGADFLNLESFDRKRFAARRAADLGGGVFVRRMYRDKSGSAGYLLWPSGASKLLERTERRGAAPVDAFLHGFAGLVSWQAEPALVVQAHILEARGLKAGVDPATSIQAGRKRSSLRRENWPFLLRRIGTQVGLARYHLMRLGMARYERTPIIDEDFA</sequence>
<dbReference type="OrthoDB" id="259382at2"/>
<dbReference type="CDD" id="cd06532">
    <property type="entry name" value="Glyco_transf_25"/>
    <property type="match status" value="1"/>
</dbReference>
<dbReference type="GO" id="GO:0016740">
    <property type="term" value="F:transferase activity"/>
    <property type="evidence" value="ECO:0007669"/>
    <property type="project" value="UniProtKB-KW"/>
</dbReference>
<evidence type="ECO:0000313" key="3">
    <source>
        <dbReference type="Proteomes" id="UP000531216"/>
    </source>
</evidence>
<dbReference type="EMBL" id="JACIDO010000003">
    <property type="protein sequence ID" value="MBB3935765.1"/>
    <property type="molecule type" value="Genomic_DNA"/>
</dbReference>
<dbReference type="Pfam" id="PF01755">
    <property type="entry name" value="Glyco_transf_25"/>
    <property type="match status" value="1"/>
</dbReference>
<keyword evidence="2" id="KW-0808">Transferase</keyword>
<keyword evidence="3" id="KW-1185">Reference proteome</keyword>
<dbReference type="RefSeq" id="WP_090960956.1">
    <property type="nucleotide sequence ID" value="NZ_FOOA01000003.1"/>
</dbReference>
<gene>
    <name evidence="2" type="ORF">GGR05_001909</name>
</gene>